<keyword evidence="3 4" id="KW-0012">Acyltransferase</keyword>
<dbReference type="GO" id="GO:0008870">
    <property type="term" value="F:galactoside O-acetyltransferase activity"/>
    <property type="evidence" value="ECO:0007669"/>
    <property type="project" value="UniProtKB-EC"/>
</dbReference>
<dbReference type="EMBL" id="JACHBG010000002">
    <property type="protein sequence ID" value="MBB6484162.1"/>
    <property type="molecule type" value="Genomic_DNA"/>
</dbReference>
<evidence type="ECO:0000256" key="3">
    <source>
        <dbReference type="ARBA" id="ARBA00023315"/>
    </source>
</evidence>
<evidence type="ECO:0000256" key="1">
    <source>
        <dbReference type="ARBA" id="ARBA00007274"/>
    </source>
</evidence>
<dbReference type="AlphaFoldDB" id="A0A7X0MAX1"/>
<dbReference type="EC" id="2.3.1.18" evidence="4"/>
<evidence type="ECO:0000313" key="4">
    <source>
        <dbReference type="EMBL" id="MBB6484162.1"/>
    </source>
</evidence>
<evidence type="ECO:0000313" key="5">
    <source>
        <dbReference type="Proteomes" id="UP000565576"/>
    </source>
</evidence>
<dbReference type="PANTHER" id="PTHR43300:SF12">
    <property type="entry name" value="CHLORAMPHENICOL ACETYLTRANSFERASE"/>
    <property type="match status" value="1"/>
</dbReference>
<dbReference type="SUPFAM" id="SSF51161">
    <property type="entry name" value="Trimeric LpxA-like enzymes"/>
    <property type="match status" value="1"/>
</dbReference>
<sequence length="189" mass="20432">MSTSFLSEQELQAVGFRSFGRNCQISRYARFYGAASMSMKDNVRIDDYTILSGTITLGSYIHIASHCVLHGGSDAAGISMEDFSGLSARVSVYAHSDDYSGLWLTNPTVPKELTNIISGTVSIGRHAIIGTGSVLLPGVLIGEGAALGAMSLATKSLEPFTIYAGNPARRLKSRQRDFLLHEKKLEERL</sequence>
<dbReference type="Gene3D" id="2.160.10.10">
    <property type="entry name" value="Hexapeptide repeat proteins"/>
    <property type="match status" value="1"/>
</dbReference>
<dbReference type="InterPro" id="IPR050179">
    <property type="entry name" value="Trans_hexapeptide_repeat"/>
</dbReference>
<dbReference type="CDD" id="cd04647">
    <property type="entry name" value="LbH_MAT_like"/>
    <property type="match status" value="1"/>
</dbReference>
<dbReference type="Proteomes" id="UP000565576">
    <property type="component" value="Unassembled WGS sequence"/>
</dbReference>
<proteinExistence type="inferred from homology"/>
<accession>A0A7X0MAX1</accession>
<comment type="caution">
    <text evidence="4">The sequence shown here is derived from an EMBL/GenBank/DDBJ whole genome shotgun (WGS) entry which is preliminary data.</text>
</comment>
<gene>
    <name evidence="4" type="ORF">GGD46_001428</name>
</gene>
<keyword evidence="2 4" id="KW-0808">Transferase</keyword>
<dbReference type="PANTHER" id="PTHR43300">
    <property type="entry name" value="ACETYLTRANSFERASE"/>
    <property type="match status" value="1"/>
</dbReference>
<evidence type="ECO:0000256" key="2">
    <source>
        <dbReference type="ARBA" id="ARBA00022679"/>
    </source>
</evidence>
<reference evidence="4 5" key="1">
    <citation type="submission" date="2020-08" db="EMBL/GenBank/DDBJ databases">
        <title>Genomic Encyclopedia of Type Strains, Phase IV (KMG-V): Genome sequencing to study the core and pangenomes of soil and plant-associated prokaryotes.</title>
        <authorList>
            <person name="Whitman W."/>
        </authorList>
    </citation>
    <scope>NUCLEOTIDE SEQUENCE [LARGE SCALE GENOMIC DNA]</scope>
    <source>
        <strain evidence="4 5">SEMIA 4060</strain>
    </source>
</reference>
<comment type="similarity">
    <text evidence="1">Belongs to the transferase hexapeptide repeat family.</text>
</comment>
<dbReference type="RefSeq" id="WP_184703006.1">
    <property type="nucleotide sequence ID" value="NZ_JACHBG010000002.1"/>
</dbReference>
<protein>
    <submittedName>
        <fullName evidence="4">Galactoside O-acetyltransferase</fullName>
        <ecNumber evidence="4">2.3.1.18</ecNumber>
    </submittedName>
</protein>
<organism evidence="4 5">
    <name type="scientific">Rhizobium lusitanum</name>
    <dbReference type="NCBI Taxonomy" id="293958"/>
    <lineage>
        <taxon>Bacteria</taxon>
        <taxon>Pseudomonadati</taxon>
        <taxon>Pseudomonadota</taxon>
        <taxon>Alphaproteobacteria</taxon>
        <taxon>Hyphomicrobiales</taxon>
        <taxon>Rhizobiaceae</taxon>
        <taxon>Rhizobium/Agrobacterium group</taxon>
        <taxon>Rhizobium</taxon>
    </lineage>
</organism>
<name>A0A7X0MAX1_9HYPH</name>
<dbReference type="InterPro" id="IPR011004">
    <property type="entry name" value="Trimer_LpxA-like_sf"/>
</dbReference>